<protein>
    <recommendedName>
        <fullName evidence="3">28S ribosomal protein S22, mitochondrial</fullName>
    </recommendedName>
</protein>
<evidence type="ECO:0008006" key="3">
    <source>
        <dbReference type="Google" id="ProtNLM"/>
    </source>
</evidence>
<dbReference type="GeneID" id="111246293"/>
<dbReference type="InParanoid" id="A0A7M7JGE3"/>
<evidence type="ECO:0000313" key="1">
    <source>
        <dbReference type="EnsemblMetazoa" id="XP_022651377"/>
    </source>
</evidence>
<dbReference type="OMA" id="GYIELTL"/>
<dbReference type="Proteomes" id="UP000594260">
    <property type="component" value="Unplaced"/>
</dbReference>
<dbReference type="GO" id="GO:0005763">
    <property type="term" value="C:mitochondrial small ribosomal subunit"/>
    <property type="evidence" value="ECO:0007669"/>
    <property type="project" value="TreeGrafter"/>
</dbReference>
<organism evidence="1 2">
    <name type="scientific">Varroa destructor</name>
    <name type="common">Honeybee mite</name>
    <dbReference type="NCBI Taxonomy" id="109461"/>
    <lineage>
        <taxon>Eukaryota</taxon>
        <taxon>Metazoa</taxon>
        <taxon>Ecdysozoa</taxon>
        <taxon>Arthropoda</taxon>
        <taxon>Chelicerata</taxon>
        <taxon>Arachnida</taxon>
        <taxon>Acari</taxon>
        <taxon>Parasitiformes</taxon>
        <taxon>Mesostigmata</taxon>
        <taxon>Gamasina</taxon>
        <taxon>Dermanyssoidea</taxon>
        <taxon>Varroidae</taxon>
        <taxon>Varroa</taxon>
    </lineage>
</organism>
<dbReference type="AlphaFoldDB" id="A0A7M7JGE3"/>
<dbReference type="RefSeq" id="XP_022651377.1">
    <property type="nucleotide sequence ID" value="XM_022795642.1"/>
</dbReference>
<dbReference type="Pfam" id="PF10245">
    <property type="entry name" value="MRP-S22"/>
    <property type="match status" value="1"/>
</dbReference>
<dbReference type="FunCoup" id="A0A7M7JGE3">
    <property type="interactions" value="705"/>
</dbReference>
<proteinExistence type="predicted"/>
<dbReference type="EnsemblMetazoa" id="XM_022795642">
    <property type="protein sequence ID" value="XP_022651377"/>
    <property type="gene ID" value="LOC111246293"/>
</dbReference>
<dbReference type="OrthoDB" id="10052321at2759"/>
<dbReference type="PANTHER" id="PTHR13071:SF4">
    <property type="entry name" value="SMALL RIBOSOMAL SUBUNIT PROTEIN MS22"/>
    <property type="match status" value="1"/>
</dbReference>
<dbReference type="CTD" id="56945"/>
<dbReference type="InterPro" id="IPR019374">
    <property type="entry name" value="Ribosomal_mS22"/>
</dbReference>
<sequence>MSGFFVRICPLRPLLLSFQNSSRTLCSVQPAPPSTPTNIDEAYLSSSKIDIENIFLSKRVQQLLCDLTCKDVNQVFASRMKEYSPPQYKLLTDKQFEEEMEKAMRKVDELTQMPPVLRKRKPCQRILRRDPELQGLHTTNFVFTDVSFGYHEHDRPIVVREPDGTLRTASWEERERMLQTYLATPGREIELPKMFTEPHLTSVLDDGKYVFVLDRACLQFEPNSEQYLGVTQRVYAHLMETGKFDELRSTRHFGPMCFYYAVTHQCDPLILSLLKSGSLERAAKVVELLHVIHPKLESARKINNGNIPELYVEAYIKWDSQNKAALELALQSIREANQDDKIEHEKE</sequence>
<dbReference type="GO" id="GO:0003735">
    <property type="term" value="F:structural constituent of ribosome"/>
    <property type="evidence" value="ECO:0007669"/>
    <property type="project" value="TreeGrafter"/>
</dbReference>
<accession>A0A7M7JGE3</accession>
<dbReference type="PANTHER" id="PTHR13071">
    <property type="entry name" value="MITOCHONDRIAL 28S RIBOSOMAL PROTEIN S22"/>
    <property type="match status" value="1"/>
</dbReference>
<reference evidence="1" key="1">
    <citation type="submission" date="2021-01" db="UniProtKB">
        <authorList>
            <consortium name="EnsemblMetazoa"/>
        </authorList>
    </citation>
    <scope>IDENTIFICATION</scope>
</reference>
<name>A0A7M7JGE3_VARDE</name>
<keyword evidence="2" id="KW-1185">Reference proteome</keyword>
<evidence type="ECO:0000313" key="2">
    <source>
        <dbReference type="Proteomes" id="UP000594260"/>
    </source>
</evidence>
<dbReference type="KEGG" id="vde:111246293"/>